<organism evidence="2 3">
    <name type="scientific">Curtobacterium luteum</name>
    <dbReference type="NCBI Taxonomy" id="33881"/>
    <lineage>
        <taxon>Bacteria</taxon>
        <taxon>Bacillati</taxon>
        <taxon>Actinomycetota</taxon>
        <taxon>Actinomycetes</taxon>
        <taxon>Micrococcales</taxon>
        <taxon>Microbacteriaceae</taxon>
        <taxon>Curtobacterium</taxon>
    </lineage>
</organism>
<dbReference type="PATRIC" id="fig|33881.3.peg.664"/>
<comment type="caution">
    <text evidence="2">The sequence shown here is derived from an EMBL/GenBank/DDBJ whole genome shotgun (WGS) entry which is preliminary data.</text>
</comment>
<evidence type="ECO:0000313" key="2">
    <source>
        <dbReference type="EMBL" id="KTR01054.1"/>
    </source>
</evidence>
<proteinExistence type="predicted"/>
<sequence length="262" mass="30168">MARPKSNGPYTPLAANYFLDDSILEAKEHAELLFVRCLSFLATGDSDGFISDLQMRHAVGVNLRSVEKRIETLLDVGLLLRVDGGFQVRSYLKWNKSAEQIGRTLRRDRERKARKQAEVAPNSERNPDGIHSDSASHVTTRHVTSLHDTENPLSDADASDAGTLLDDSWRPNQKHIDLADSLHLDKQRTFERFVDHARRNHRRQKNWNTAFTNWLQKDAQFAQQRQGRPPVQMSRGTRRDDELLAFMTRDDNNNQQQWEIEA</sequence>
<feature type="compositionally biased region" description="Polar residues" evidence="1">
    <location>
        <begin position="133"/>
        <end position="143"/>
    </location>
</feature>
<dbReference type="RefSeq" id="WP_058727243.1">
    <property type="nucleotide sequence ID" value="NZ_LDQC01000178.1"/>
</dbReference>
<reference evidence="2 3" key="1">
    <citation type="journal article" date="2016" name="Front. Microbiol.">
        <title>Genomic Resource of Rice Seed Associated Bacteria.</title>
        <authorList>
            <person name="Midha S."/>
            <person name="Bansal K."/>
            <person name="Sharma S."/>
            <person name="Kumar N."/>
            <person name="Patil P.P."/>
            <person name="Chaudhry V."/>
            <person name="Patil P.B."/>
        </authorList>
    </citation>
    <scope>NUCLEOTIDE SEQUENCE [LARGE SCALE GENOMIC DNA]</scope>
    <source>
        <strain evidence="2 3">NS184</strain>
    </source>
</reference>
<name>A0A175RGM0_9MICO</name>
<dbReference type="OrthoDB" id="4747530at2"/>
<dbReference type="AlphaFoldDB" id="A0A175RGM0"/>
<evidence type="ECO:0000256" key="1">
    <source>
        <dbReference type="SAM" id="MobiDB-lite"/>
    </source>
</evidence>
<protein>
    <recommendedName>
        <fullName evidence="4">DnaT DNA-binding domain-containing protein</fullName>
    </recommendedName>
</protein>
<dbReference type="STRING" id="33881.NS184_17090"/>
<feature type="compositionally biased region" description="Basic and acidic residues" evidence="1">
    <location>
        <begin position="105"/>
        <end position="117"/>
    </location>
</feature>
<accession>A0A175RGM0</accession>
<dbReference type="Proteomes" id="UP000078252">
    <property type="component" value="Unassembled WGS sequence"/>
</dbReference>
<feature type="region of interest" description="Disordered" evidence="1">
    <location>
        <begin position="105"/>
        <end position="168"/>
    </location>
</feature>
<gene>
    <name evidence="2" type="ORF">NS184_17090</name>
</gene>
<dbReference type="EMBL" id="LDQC01000178">
    <property type="protein sequence ID" value="KTR01054.1"/>
    <property type="molecule type" value="Genomic_DNA"/>
</dbReference>
<evidence type="ECO:0008006" key="4">
    <source>
        <dbReference type="Google" id="ProtNLM"/>
    </source>
</evidence>
<evidence type="ECO:0000313" key="3">
    <source>
        <dbReference type="Proteomes" id="UP000078252"/>
    </source>
</evidence>